<organism evidence="1 2">
    <name type="scientific">Flavobacterium frigoris</name>
    <dbReference type="NCBI Taxonomy" id="229204"/>
    <lineage>
        <taxon>Bacteria</taxon>
        <taxon>Pseudomonadati</taxon>
        <taxon>Bacteroidota</taxon>
        <taxon>Flavobacteriia</taxon>
        <taxon>Flavobacteriales</taxon>
        <taxon>Flavobacteriaceae</taxon>
        <taxon>Flavobacterium</taxon>
    </lineage>
</organism>
<name>A0A1H9NE08_FLAFI</name>
<reference evidence="2" key="1">
    <citation type="submission" date="2016-10" db="EMBL/GenBank/DDBJ databases">
        <authorList>
            <person name="Varghese N."/>
            <person name="Submissions S."/>
        </authorList>
    </citation>
    <scope>NUCLEOTIDE SEQUENCE [LARGE SCALE GENOMIC DNA]</scope>
    <source>
        <strain evidence="2">DSM 15719</strain>
    </source>
</reference>
<dbReference type="Proteomes" id="UP000183658">
    <property type="component" value="Unassembled WGS sequence"/>
</dbReference>
<dbReference type="AlphaFoldDB" id="A0A1H9NE08"/>
<dbReference type="EMBL" id="FOFZ01000010">
    <property type="protein sequence ID" value="SER33603.1"/>
    <property type="molecule type" value="Genomic_DNA"/>
</dbReference>
<keyword evidence="2" id="KW-1185">Reference proteome</keyword>
<proteinExistence type="predicted"/>
<evidence type="ECO:0000313" key="1">
    <source>
        <dbReference type="EMBL" id="SER33603.1"/>
    </source>
</evidence>
<evidence type="ECO:0000313" key="2">
    <source>
        <dbReference type="Proteomes" id="UP000183658"/>
    </source>
</evidence>
<sequence>MLLMLLSFSCSSKLDFDQVNDFKLEPVFIANLSAFEIPANQFVVNGMEQNMVFGAKDFDIFRDASFQKNLRRADFFFEINNTINKSYTIDILLLDGNDQLLETISFIVPAYSGTQKLITQTEVFENARVDLLKRTKKMEFVITMGAGPALNANSPGSLKLRSSATVYLLVE</sequence>
<accession>A0A1H9NE08</accession>
<protein>
    <submittedName>
        <fullName evidence="1">Uncharacterized protein</fullName>
    </submittedName>
</protein>
<gene>
    <name evidence="1" type="ORF">SAMN05444355_11071</name>
</gene>